<dbReference type="AlphaFoldDB" id="A0A922KWK8"/>
<evidence type="ECO:0000313" key="3">
    <source>
        <dbReference type="Proteomes" id="UP000790347"/>
    </source>
</evidence>
<dbReference type="Proteomes" id="UP000790347">
    <property type="component" value="Unassembled WGS sequence"/>
</dbReference>
<accession>A0A922KWK8</accession>
<feature type="region of interest" description="Disordered" evidence="1">
    <location>
        <begin position="1"/>
        <end position="20"/>
    </location>
</feature>
<dbReference type="EMBL" id="ASGP02000006">
    <property type="protein sequence ID" value="KAH9501124.1"/>
    <property type="molecule type" value="Genomic_DNA"/>
</dbReference>
<proteinExistence type="predicted"/>
<protein>
    <submittedName>
        <fullName evidence="2">Uncharacterized protein</fullName>
    </submittedName>
</protein>
<sequence>MLTDSSCNGGHHAETAPESENNKQTFWRMILSDERAYLKSLTKRLKSLAEHVDNPFLQQSAQFSMDEMESMMKFFPFLCDLIGGDEDDDDSYYVGISGLSDVIDEIVDVAQIEATFLLRENRKPESDQIYDRSKFLRDRLQDLQSKRITDNPQDVYNQIKIVFTEMAKFEHFMLDSQKRFNYIFHHIHFMDNQLDSGSSSNFKHISLIPNYRALQILQEQSSKIDKILSSTDCDRILHNIAKESTFGQFRNSLKDVGQHIKLNSSDAIKNLNHERSKCLANELKQNFSLTPTEIVMVLNEMPKDVSFIELMFPGKFSKEQSLLLFTLIDQFRHFDDTSNDNNGQGQNEKQEPNIS</sequence>
<dbReference type="SUPFAM" id="SSF47819">
    <property type="entry name" value="HRDC-like"/>
    <property type="match status" value="1"/>
</dbReference>
<gene>
    <name evidence="2" type="ORF">DERF_011991</name>
</gene>
<comment type="caution">
    <text evidence="2">The sequence shown here is derived from an EMBL/GenBank/DDBJ whole genome shotgun (WGS) entry which is preliminary data.</text>
</comment>
<dbReference type="InterPro" id="IPR010997">
    <property type="entry name" value="HRDC-like_sf"/>
</dbReference>
<feature type="region of interest" description="Disordered" evidence="1">
    <location>
        <begin position="336"/>
        <end position="355"/>
    </location>
</feature>
<keyword evidence="3" id="KW-1185">Reference proteome</keyword>
<reference evidence="2" key="1">
    <citation type="submission" date="2013-05" db="EMBL/GenBank/DDBJ databases">
        <authorList>
            <person name="Yim A.K.Y."/>
            <person name="Chan T.F."/>
            <person name="Ji K.M."/>
            <person name="Liu X.Y."/>
            <person name="Zhou J.W."/>
            <person name="Li R.Q."/>
            <person name="Yang K.Y."/>
            <person name="Li J."/>
            <person name="Li M."/>
            <person name="Law P.T.W."/>
            <person name="Wu Y.L."/>
            <person name="Cai Z.L."/>
            <person name="Qin H."/>
            <person name="Bao Y."/>
            <person name="Leung R.K.K."/>
            <person name="Ng P.K.S."/>
            <person name="Zou J."/>
            <person name="Zhong X.J."/>
            <person name="Ran P.X."/>
            <person name="Zhong N.S."/>
            <person name="Liu Z.G."/>
            <person name="Tsui S.K.W."/>
        </authorList>
    </citation>
    <scope>NUCLEOTIDE SEQUENCE</scope>
    <source>
        <strain evidence="2">Derf</strain>
        <tissue evidence="2">Whole organism</tissue>
    </source>
</reference>
<dbReference type="GO" id="GO:0000166">
    <property type="term" value="F:nucleotide binding"/>
    <property type="evidence" value="ECO:0007669"/>
    <property type="project" value="InterPro"/>
</dbReference>
<organism evidence="2 3">
    <name type="scientific">Dermatophagoides farinae</name>
    <name type="common">American house dust mite</name>
    <dbReference type="NCBI Taxonomy" id="6954"/>
    <lineage>
        <taxon>Eukaryota</taxon>
        <taxon>Metazoa</taxon>
        <taxon>Ecdysozoa</taxon>
        <taxon>Arthropoda</taxon>
        <taxon>Chelicerata</taxon>
        <taxon>Arachnida</taxon>
        <taxon>Acari</taxon>
        <taxon>Acariformes</taxon>
        <taxon>Sarcoptiformes</taxon>
        <taxon>Astigmata</taxon>
        <taxon>Psoroptidia</taxon>
        <taxon>Analgoidea</taxon>
        <taxon>Pyroglyphidae</taxon>
        <taxon>Dermatophagoidinae</taxon>
        <taxon>Dermatophagoides</taxon>
    </lineage>
</organism>
<evidence type="ECO:0000256" key="1">
    <source>
        <dbReference type="SAM" id="MobiDB-lite"/>
    </source>
</evidence>
<name>A0A922KWK8_DERFA</name>
<evidence type="ECO:0000313" key="2">
    <source>
        <dbReference type="EMBL" id="KAH9501124.1"/>
    </source>
</evidence>
<reference evidence="2" key="2">
    <citation type="journal article" date="2022" name="Res Sq">
        <title>Comparative Genomics Reveals Insights into the Divergent Evolution of Astigmatic Mites and Household Pest Adaptations.</title>
        <authorList>
            <person name="Xiong Q."/>
            <person name="Wan A.T.-Y."/>
            <person name="Liu X.-Y."/>
            <person name="Fung C.S.-H."/>
            <person name="Xiao X."/>
            <person name="Malainual N."/>
            <person name="Hou J."/>
            <person name="Wang L."/>
            <person name="Wang M."/>
            <person name="Yang K."/>
            <person name="Cui Y."/>
            <person name="Leung E."/>
            <person name="Nong W."/>
            <person name="Shin S.-K."/>
            <person name="Au S."/>
            <person name="Jeong K.Y."/>
            <person name="Chew F.T."/>
            <person name="Hui J."/>
            <person name="Leung T.F."/>
            <person name="Tungtrongchitr A."/>
            <person name="Zhong N."/>
            <person name="Liu Z."/>
            <person name="Tsui S."/>
        </authorList>
    </citation>
    <scope>NUCLEOTIDE SEQUENCE</scope>
    <source>
        <strain evidence="2">Derf</strain>
        <tissue evidence="2">Whole organism</tissue>
    </source>
</reference>